<sequence>MAVAHYFLLFQCSRVDPEKVKSGPHRRWHAGPKMQLAGRPPVSNCHDQVRTGRERMRTPTRKSRKPDYQSILRAHTIAIGAQPGDCRSSLLAAPAHTPATQASCYLHAAYSVTYTERTY</sequence>
<reference evidence="2 3" key="1">
    <citation type="journal article" date="2023" name="Sci. Data">
        <title>Genome assembly of the Korean intertidal mud-creeper Batillaria attramentaria.</title>
        <authorList>
            <person name="Patra A.K."/>
            <person name="Ho P.T."/>
            <person name="Jun S."/>
            <person name="Lee S.J."/>
            <person name="Kim Y."/>
            <person name="Won Y.J."/>
        </authorList>
    </citation>
    <scope>NUCLEOTIDE SEQUENCE [LARGE SCALE GENOMIC DNA]</scope>
    <source>
        <strain evidence="2">Wonlab-2016</strain>
    </source>
</reference>
<accession>A0ABD0LQN3</accession>
<comment type="caution">
    <text evidence="2">The sequence shown here is derived from an EMBL/GenBank/DDBJ whole genome shotgun (WGS) entry which is preliminary data.</text>
</comment>
<dbReference type="Proteomes" id="UP001519460">
    <property type="component" value="Unassembled WGS sequence"/>
</dbReference>
<gene>
    <name evidence="2" type="ORF">BaRGS_00007449</name>
</gene>
<evidence type="ECO:0000313" key="2">
    <source>
        <dbReference type="EMBL" id="KAK7501324.1"/>
    </source>
</evidence>
<feature type="compositionally biased region" description="Basic and acidic residues" evidence="1">
    <location>
        <begin position="47"/>
        <end position="57"/>
    </location>
</feature>
<proteinExistence type="predicted"/>
<dbReference type="AlphaFoldDB" id="A0ABD0LQN3"/>
<evidence type="ECO:0000256" key="1">
    <source>
        <dbReference type="SAM" id="MobiDB-lite"/>
    </source>
</evidence>
<dbReference type="EMBL" id="JACVVK020000032">
    <property type="protein sequence ID" value="KAK7501324.1"/>
    <property type="molecule type" value="Genomic_DNA"/>
</dbReference>
<keyword evidence="3" id="KW-1185">Reference proteome</keyword>
<evidence type="ECO:0000313" key="3">
    <source>
        <dbReference type="Proteomes" id="UP001519460"/>
    </source>
</evidence>
<feature type="region of interest" description="Disordered" evidence="1">
    <location>
        <begin position="20"/>
        <end position="67"/>
    </location>
</feature>
<organism evidence="2 3">
    <name type="scientific">Batillaria attramentaria</name>
    <dbReference type="NCBI Taxonomy" id="370345"/>
    <lineage>
        <taxon>Eukaryota</taxon>
        <taxon>Metazoa</taxon>
        <taxon>Spiralia</taxon>
        <taxon>Lophotrochozoa</taxon>
        <taxon>Mollusca</taxon>
        <taxon>Gastropoda</taxon>
        <taxon>Caenogastropoda</taxon>
        <taxon>Sorbeoconcha</taxon>
        <taxon>Cerithioidea</taxon>
        <taxon>Batillariidae</taxon>
        <taxon>Batillaria</taxon>
    </lineage>
</organism>
<name>A0ABD0LQN3_9CAEN</name>
<protein>
    <submittedName>
        <fullName evidence="2">Uncharacterized protein</fullName>
    </submittedName>
</protein>